<comment type="function">
    <text evidence="1 11 12">DNA-dependent RNA polymerase catalyzes the transcription of DNA into RNA using the four ribonucleoside triphosphates as substrates.</text>
</comment>
<feature type="binding site" evidence="11">
    <location>
        <position position="60"/>
    </location>
    <ligand>
        <name>Zn(2+)</name>
        <dbReference type="ChEBI" id="CHEBI:29105"/>
        <label>1</label>
    </ligand>
</feature>
<name>S0EX29_CHTCT</name>
<feature type="binding site" evidence="11">
    <location>
        <position position="559"/>
    </location>
    <ligand>
        <name>Mg(2+)</name>
        <dbReference type="ChEBI" id="CHEBI:18420"/>
    </ligand>
</feature>
<dbReference type="KEGG" id="ccz:CCALI_02504"/>
<dbReference type="Gene3D" id="1.10.150.390">
    <property type="match status" value="1"/>
</dbReference>
<comment type="similarity">
    <text evidence="2 11 12">Belongs to the RNA polymerase beta' chain family.</text>
</comment>
<feature type="binding site" evidence="11">
    <location>
        <position position="78"/>
    </location>
    <ligand>
        <name>Zn(2+)</name>
        <dbReference type="ChEBI" id="CHEBI:29105"/>
        <label>1</label>
    </ligand>
</feature>
<feature type="binding site" evidence="11">
    <location>
        <position position="561"/>
    </location>
    <ligand>
        <name>Mg(2+)</name>
        <dbReference type="ChEBI" id="CHEBI:18420"/>
    </ligand>
</feature>
<dbReference type="Gene3D" id="1.10.1790.20">
    <property type="match status" value="2"/>
</dbReference>
<evidence type="ECO:0000313" key="15">
    <source>
        <dbReference type="EMBL" id="CCW36301.1"/>
    </source>
</evidence>
<dbReference type="Gene3D" id="1.10.40.90">
    <property type="match status" value="1"/>
</dbReference>
<reference evidence="16" key="1">
    <citation type="submission" date="2013-03" db="EMBL/GenBank/DDBJ databases">
        <title>Genome sequence of Chthonomonas calidirosea, the first sequenced genome from the Armatimonadetes phylum (formally candidate division OP10).</title>
        <authorList>
            <person name="Lee K.C.Y."/>
            <person name="Morgan X.C."/>
            <person name="Dunfield P.F."/>
            <person name="Tamas I."/>
            <person name="Houghton K.M."/>
            <person name="Vyssotski M."/>
            <person name="Ryan J.L.J."/>
            <person name="Lagutin K."/>
            <person name="McDonald I.R."/>
            <person name="Stott M.B."/>
        </authorList>
    </citation>
    <scope>NUCLEOTIDE SEQUENCE [LARGE SCALE GENOMIC DNA]</scope>
    <source>
        <strain evidence="16">DSM 23976 / ICMP 18418 / T49</strain>
    </source>
</reference>
<evidence type="ECO:0000256" key="3">
    <source>
        <dbReference type="ARBA" id="ARBA00022478"/>
    </source>
</evidence>
<dbReference type="PATRIC" id="fig|1303518.3.peg.2603"/>
<dbReference type="GO" id="GO:0000428">
    <property type="term" value="C:DNA-directed RNA polymerase complex"/>
    <property type="evidence" value="ECO:0007669"/>
    <property type="project" value="UniProtKB-KW"/>
</dbReference>
<feature type="region of interest" description="Disordered" evidence="13">
    <location>
        <begin position="1483"/>
        <end position="1542"/>
    </location>
</feature>
<feature type="compositionally biased region" description="Basic and acidic residues" evidence="13">
    <location>
        <begin position="1483"/>
        <end position="1505"/>
    </location>
</feature>
<dbReference type="InterPro" id="IPR000722">
    <property type="entry name" value="RNA_pol_asu"/>
</dbReference>
<dbReference type="InterPro" id="IPR012754">
    <property type="entry name" value="DNA-dir_RpoC_beta_prime_bact"/>
</dbReference>
<dbReference type="EMBL" id="HF951689">
    <property type="protein sequence ID" value="CCW36301.1"/>
    <property type="molecule type" value="Genomic_DNA"/>
</dbReference>
<dbReference type="GO" id="GO:0003899">
    <property type="term" value="F:DNA-directed RNA polymerase activity"/>
    <property type="evidence" value="ECO:0007669"/>
    <property type="project" value="UniProtKB-UniRule"/>
</dbReference>
<dbReference type="InterPro" id="IPR006592">
    <property type="entry name" value="RNA_pol_N"/>
</dbReference>
<evidence type="ECO:0000256" key="8">
    <source>
        <dbReference type="ARBA" id="ARBA00022842"/>
    </source>
</evidence>
<dbReference type="InterPro" id="IPR007080">
    <property type="entry name" value="RNA_pol_Rpb1_1"/>
</dbReference>
<dbReference type="eggNOG" id="COG0086">
    <property type="taxonomic scope" value="Bacteria"/>
</dbReference>
<dbReference type="Pfam" id="PF05000">
    <property type="entry name" value="RNA_pol_Rpb1_4"/>
    <property type="match status" value="1"/>
</dbReference>
<dbReference type="InterPro" id="IPR007066">
    <property type="entry name" value="RNA_pol_Rpb1_3"/>
</dbReference>
<dbReference type="GO" id="GO:0003677">
    <property type="term" value="F:DNA binding"/>
    <property type="evidence" value="ECO:0007669"/>
    <property type="project" value="UniProtKB-UniRule"/>
</dbReference>
<dbReference type="Gene3D" id="4.10.860.120">
    <property type="entry name" value="RNA polymerase II, clamp domain"/>
    <property type="match status" value="1"/>
</dbReference>
<evidence type="ECO:0000256" key="13">
    <source>
        <dbReference type="SAM" id="MobiDB-lite"/>
    </source>
</evidence>
<keyword evidence="8 11" id="KW-0460">Magnesium</keyword>
<dbReference type="OrthoDB" id="9815296at2"/>
<dbReference type="SMR" id="S0EX29"/>
<feature type="binding site" evidence="11">
    <location>
        <position position="62"/>
    </location>
    <ligand>
        <name>Zn(2+)</name>
        <dbReference type="ChEBI" id="CHEBI:29105"/>
        <label>1</label>
    </ligand>
</feature>
<evidence type="ECO:0000259" key="14">
    <source>
        <dbReference type="SMART" id="SM00663"/>
    </source>
</evidence>
<dbReference type="RefSeq" id="WP_016483812.1">
    <property type="nucleotide sequence ID" value="NC_021487.1"/>
</dbReference>
<dbReference type="InterPro" id="IPR045867">
    <property type="entry name" value="DNA-dir_RpoC_beta_prime"/>
</dbReference>
<dbReference type="Pfam" id="PF04983">
    <property type="entry name" value="RNA_pol_Rpb1_3"/>
    <property type="match status" value="1"/>
</dbReference>
<dbReference type="GO" id="GO:0006351">
    <property type="term" value="P:DNA-templated transcription"/>
    <property type="evidence" value="ECO:0007669"/>
    <property type="project" value="UniProtKB-UniRule"/>
</dbReference>
<dbReference type="CDD" id="cd02655">
    <property type="entry name" value="RNAP_beta'_C"/>
    <property type="match status" value="1"/>
</dbReference>
<dbReference type="HOGENOM" id="CLU_000524_3_1_0"/>
<dbReference type="PANTHER" id="PTHR19376:SF54">
    <property type="entry name" value="DNA-DIRECTED RNA POLYMERASE SUBUNIT BETA"/>
    <property type="match status" value="1"/>
</dbReference>
<comment type="subunit">
    <text evidence="11">The RNAP catalytic core consists of 2 alpha, 1 beta, 1 beta' and 1 omega subunit. When a sigma factor is associated with the core the holoenzyme is formed, which can initiate transcription.</text>
</comment>
<dbReference type="Gene3D" id="1.10.274.100">
    <property type="entry name" value="RNA polymerase Rpb1, domain 3"/>
    <property type="match status" value="1"/>
</dbReference>
<feature type="binding site" evidence="11">
    <location>
        <position position="1074"/>
    </location>
    <ligand>
        <name>Zn(2+)</name>
        <dbReference type="ChEBI" id="CHEBI:29105"/>
        <label>2</label>
    </ligand>
</feature>
<dbReference type="CDD" id="cd01609">
    <property type="entry name" value="RNAP_beta'_N"/>
    <property type="match status" value="1"/>
</dbReference>
<evidence type="ECO:0000256" key="9">
    <source>
        <dbReference type="ARBA" id="ARBA00023163"/>
    </source>
</evidence>
<proteinExistence type="inferred from homology"/>
<comment type="cofactor">
    <cofactor evidence="11">
        <name>Mg(2+)</name>
        <dbReference type="ChEBI" id="CHEBI:18420"/>
    </cofactor>
    <text evidence="11">Binds 1 Mg(2+) ion per subunit.</text>
</comment>
<evidence type="ECO:0000256" key="7">
    <source>
        <dbReference type="ARBA" id="ARBA00022833"/>
    </source>
</evidence>
<feature type="binding site" evidence="11">
    <location>
        <position position="1067"/>
    </location>
    <ligand>
        <name>Zn(2+)</name>
        <dbReference type="ChEBI" id="CHEBI:29105"/>
        <label>2</label>
    </ligand>
</feature>
<evidence type="ECO:0000256" key="1">
    <source>
        <dbReference type="ARBA" id="ARBA00004026"/>
    </source>
</evidence>
<dbReference type="Pfam" id="PF00623">
    <property type="entry name" value="RNA_pol_Rpb1_2"/>
    <property type="match status" value="1"/>
</dbReference>
<keyword evidence="5 11" id="KW-0548">Nucleotidyltransferase</keyword>
<dbReference type="PANTHER" id="PTHR19376">
    <property type="entry name" value="DNA-DIRECTED RNA POLYMERASE"/>
    <property type="match status" value="1"/>
</dbReference>
<dbReference type="InterPro" id="IPR038120">
    <property type="entry name" value="Rpb1_funnel_sf"/>
</dbReference>
<dbReference type="InterPro" id="IPR007083">
    <property type="entry name" value="RNA_pol_Rpb1_4"/>
</dbReference>
<dbReference type="FunCoup" id="S0EX29">
    <property type="interactions" value="387"/>
</dbReference>
<keyword evidence="4 11" id="KW-0808">Transferase</keyword>
<dbReference type="GO" id="GO:0008270">
    <property type="term" value="F:zinc ion binding"/>
    <property type="evidence" value="ECO:0007669"/>
    <property type="project" value="UniProtKB-UniRule"/>
</dbReference>
<dbReference type="SMART" id="SM00663">
    <property type="entry name" value="RPOLA_N"/>
    <property type="match status" value="1"/>
</dbReference>
<accession>S0EX29</accession>
<feature type="binding site" evidence="11">
    <location>
        <position position="939"/>
    </location>
    <ligand>
        <name>Zn(2+)</name>
        <dbReference type="ChEBI" id="CHEBI:29105"/>
        <label>2</label>
    </ligand>
</feature>
<dbReference type="Proteomes" id="UP000014227">
    <property type="component" value="Chromosome I"/>
</dbReference>
<feature type="domain" description="RNA polymerase N-terminal" evidence="14">
    <location>
        <begin position="332"/>
        <end position="611"/>
    </location>
</feature>
<dbReference type="Gene3D" id="2.40.50.100">
    <property type="match status" value="2"/>
</dbReference>
<keyword evidence="6 11" id="KW-0479">Metal-binding</keyword>
<evidence type="ECO:0000256" key="4">
    <source>
        <dbReference type="ARBA" id="ARBA00022679"/>
    </source>
</evidence>
<dbReference type="EC" id="2.7.7.6" evidence="11"/>
<feature type="binding site" evidence="11">
    <location>
        <position position="1077"/>
    </location>
    <ligand>
        <name>Zn(2+)</name>
        <dbReference type="ChEBI" id="CHEBI:29105"/>
        <label>2</label>
    </ligand>
</feature>
<evidence type="ECO:0000256" key="6">
    <source>
        <dbReference type="ARBA" id="ARBA00022723"/>
    </source>
</evidence>
<dbReference type="FunFam" id="4.10.860.120:FF:000001">
    <property type="entry name" value="DNA-directed RNA polymerase subunit beta"/>
    <property type="match status" value="1"/>
</dbReference>
<dbReference type="GO" id="GO:0000287">
    <property type="term" value="F:magnesium ion binding"/>
    <property type="evidence" value="ECO:0007669"/>
    <property type="project" value="UniProtKB-UniRule"/>
</dbReference>
<comment type="cofactor">
    <cofactor evidence="11">
        <name>Zn(2+)</name>
        <dbReference type="ChEBI" id="CHEBI:29105"/>
    </cofactor>
    <text evidence="11">Binds 2 Zn(2+) ions per subunit.</text>
</comment>
<keyword evidence="3 11" id="KW-0240">DNA-directed RNA polymerase</keyword>
<keyword evidence="9 11" id="KW-0804">Transcription</keyword>
<dbReference type="Pfam" id="PF04998">
    <property type="entry name" value="RNA_pol_Rpb1_5"/>
    <property type="match status" value="1"/>
</dbReference>
<evidence type="ECO:0000256" key="2">
    <source>
        <dbReference type="ARBA" id="ARBA00006460"/>
    </source>
</evidence>
<evidence type="ECO:0000256" key="10">
    <source>
        <dbReference type="ARBA" id="ARBA00048552"/>
    </source>
</evidence>
<feature type="binding site" evidence="11">
    <location>
        <position position="75"/>
    </location>
    <ligand>
        <name>Zn(2+)</name>
        <dbReference type="ChEBI" id="CHEBI:29105"/>
        <label>1</label>
    </ligand>
</feature>
<protein>
    <recommendedName>
        <fullName evidence="11">DNA-directed RNA polymerase subunit beta'</fullName>
        <shortName evidence="11">RNAP subunit beta'</shortName>
        <ecNumber evidence="11">2.7.7.6</ecNumber>
    </recommendedName>
    <alternativeName>
        <fullName evidence="11">RNA polymerase subunit beta'</fullName>
    </alternativeName>
    <alternativeName>
        <fullName evidence="11">Transcriptase subunit beta'</fullName>
    </alternativeName>
</protein>
<keyword evidence="7 11" id="KW-0862">Zinc</keyword>
<dbReference type="Pfam" id="PF04997">
    <property type="entry name" value="RNA_pol_Rpb1_1"/>
    <property type="match status" value="1"/>
</dbReference>
<feature type="binding site" evidence="11">
    <location>
        <position position="557"/>
    </location>
    <ligand>
        <name>Mg(2+)</name>
        <dbReference type="ChEBI" id="CHEBI:18420"/>
    </ligand>
</feature>
<comment type="catalytic activity">
    <reaction evidence="10 11 12">
        <text>RNA(n) + a ribonucleoside 5'-triphosphate = RNA(n+1) + diphosphate</text>
        <dbReference type="Rhea" id="RHEA:21248"/>
        <dbReference type="Rhea" id="RHEA-COMP:14527"/>
        <dbReference type="Rhea" id="RHEA-COMP:17342"/>
        <dbReference type="ChEBI" id="CHEBI:33019"/>
        <dbReference type="ChEBI" id="CHEBI:61557"/>
        <dbReference type="ChEBI" id="CHEBI:140395"/>
        <dbReference type="EC" id="2.7.7.6"/>
    </reaction>
</comment>
<dbReference type="Gene3D" id="1.10.132.30">
    <property type="match status" value="1"/>
</dbReference>
<sequence>MADASTFAKIKIGIASPEEIRAWSYGEVKKPETINYRTFKPERDGLFCERIFGPVKDWECHCGRYKKMKFKGVICERCGVEVTRSKVRRERMGHIELAAPVCHVWYLKAVPSPLGLILDMSPRHLERVLYFQAYIVIDVDEVRIAENLSEIRAVVAAEEEKIRQEGAETRERRIQEFNREVQRRRSAAASDDPEVAAEGWSEEIIARKRADLEVRLRHDEEDVEFRIQDLRNALAVLEKVKPHDLITEDQYRALENLQQVLAYHFGDNSWYEVVRAGQGGAAIKELLQRIDLEQLKRELRQEVENTQGPKRVRATKRLELVEAFLASRTRPEWMILEAVPVISPELRPMVMLEGGRFAASDLNDLYRRIINRNNRLKRIIEIRAPESIVNHEKRLLQEAVDALIDNSRRQRPVLGSNGRPLKSLSDMLKGKEGRFRKNLLGKRVDYSGRSVIVVGPHLKLHQCGLPKEMALELFKPFVMKTLVEHGYTTNIKTAKRMIEKAKPEVWDALEEVIREHPVLLNRAPTLHRLGIQAFEPILIEGKAIQIHPLVCYAFNADFDGDQMAVHVPLSAYAQAEARILMLSSHNLFSPAHGGPIVAPTQDIVLGCYYLTMMRMLKEGEEPRNYVFSSPDEALLAYSSGELGLHDPITLKMPRPFYNDGDDTPQWRQEVVGLVKGSDGQWRYRTAEGWQEVPPGKLQEAITRHCTTVGRLIFNQILPEKLRYADAYLFNTMNKSALAELVSTVYDKHGKERCVQFLDEMKSLGFKYAMKGGITIAMTDMDSPSERDEIIRRAEERVREINQSYDMGMLSAAERKRRVLEEWLQASDDVAKAIMKDFDEHNQFNPIYIITNSGARGSTKQVAQLSGMRGLMTDPFGNLIEDLPIKSNFHEGLKVLEFFVSTHGARKGMADTALRTADAGYLTRRLVDVSQDVIVRDKDCGTTEGIEVEEILDGTEVLESLSERIRGRYTLSEIEDPLTGEILVGANEEISDAVASRLEQIRVARDTILDAETKEVLAHEGDLMTVEQAQELVDRGVTRARAKRGELASNIYEITRSLRVSVRSVLNCELRQGVCAHCYGRDLATGRLVEIGVAVGIIAAQSIGEPGTQLTMRTFHTGGVAGKYLTGVANVKQRRQSTLRELHDDIQKGIVNLEETGGSERERRASIQAMLKVLEDQVRGLLRVSELFEARSPKGRAIVTEYAGDVVAIRSEGARKVYIRSEVELHEDQPHYGLGTDPIAGEDIFDPETGEPIAKMWEPLADKQLRKIFEAGLKRIKVLHSYLVPYRGDLAVEEGQHVERGDRLTDGPLDPHKVLELQGPRGVQDYLVREIQAVYKAQGVDINDKHIEVIVRQMLRKRKVRHPGDTRFLIGQIVDKFVFQDENARVRKLGLREATADWVLLSITDAALATESFLSAASFQKTTRVLTDAAVRGKKDELVGLKENVIIGRLIPAGTGLPHYRSLEVAASDGTPIIIEPPKREAERLAKALPEESAELPKEEPERYTPEEAVAALKTVGAQDSEDLHGDTEPAEELQEEPKEEEN</sequence>
<dbReference type="InterPro" id="IPR042102">
    <property type="entry name" value="RNA_pol_Rpb1_3_sf"/>
</dbReference>
<evidence type="ECO:0000313" key="16">
    <source>
        <dbReference type="Proteomes" id="UP000014227"/>
    </source>
</evidence>
<organism evidence="15 16">
    <name type="scientific">Chthonomonas calidirosea (strain DSM 23976 / ICMP 18418 / T49)</name>
    <dbReference type="NCBI Taxonomy" id="1303518"/>
    <lineage>
        <taxon>Bacteria</taxon>
        <taxon>Bacillati</taxon>
        <taxon>Armatimonadota</taxon>
        <taxon>Chthonomonadia</taxon>
        <taxon>Chthonomonadales</taxon>
        <taxon>Chthonomonadaceae</taxon>
        <taxon>Chthonomonas</taxon>
    </lineage>
</organism>
<dbReference type="InterPro" id="IPR007081">
    <property type="entry name" value="RNA_pol_Rpb1_5"/>
</dbReference>
<dbReference type="HAMAP" id="MF_01322">
    <property type="entry name" value="RNApol_bact_RpoC"/>
    <property type="match status" value="1"/>
</dbReference>
<feature type="compositionally biased region" description="Acidic residues" evidence="13">
    <location>
        <begin position="1528"/>
        <end position="1542"/>
    </location>
</feature>
<evidence type="ECO:0000256" key="11">
    <source>
        <dbReference type="HAMAP-Rule" id="MF_01322"/>
    </source>
</evidence>
<dbReference type="Gene3D" id="2.40.40.20">
    <property type="match status" value="1"/>
</dbReference>
<dbReference type="InterPro" id="IPR044893">
    <property type="entry name" value="RNA_pol_Rpb1_clamp_domain"/>
</dbReference>
<gene>
    <name evidence="11" type="primary">rpoC</name>
    <name evidence="15" type="ORF">CCALI_02504</name>
</gene>
<evidence type="ECO:0000256" key="5">
    <source>
        <dbReference type="ARBA" id="ARBA00022695"/>
    </source>
</evidence>
<dbReference type="STRING" id="454171.CP488_01586"/>
<dbReference type="InParanoid" id="S0EX29"/>
<evidence type="ECO:0000256" key="12">
    <source>
        <dbReference type="RuleBase" id="RU004279"/>
    </source>
</evidence>
<keyword evidence="16" id="KW-1185">Reference proteome</keyword>
<dbReference type="SUPFAM" id="SSF64484">
    <property type="entry name" value="beta and beta-prime subunits of DNA dependent RNA-polymerase"/>
    <property type="match status" value="1"/>
</dbReference>